<dbReference type="AlphaFoldDB" id="A0ABD4T7T6"/>
<evidence type="ECO:0008006" key="3">
    <source>
        <dbReference type="Google" id="ProtNLM"/>
    </source>
</evidence>
<sequence length="46" mass="5143">MKKAEGRIRFSAKGLEGLLRSQLSSIATYIYGDLWRLSISGDQGRL</sequence>
<proteinExistence type="predicted"/>
<evidence type="ECO:0000313" key="1">
    <source>
        <dbReference type="EMBL" id="MCM1984514.1"/>
    </source>
</evidence>
<dbReference type="RefSeq" id="WP_166276364.1">
    <property type="nucleotide sequence ID" value="NZ_JTHE03000100.1"/>
</dbReference>
<reference evidence="1 2" key="1">
    <citation type="journal article" date="2015" name="Genome Announc.">
        <title>Draft Genome Sequence of Filamentous Marine Cyanobacterium Lyngbya confervoides Strain BDU141951.</title>
        <authorList>
            <person name="Chandrababunaidu M.M."/>
            <person name="Sen D."/>
            <person name="Tripathy S."/>
        </authorList>
    </citation>
    <scope>NUCLEOTIDE SEQUENCE [LARGE SCALE GENOMIC DNA]</scope>
    <source>
        <strain evidence="1 2">BDU141951</strain>
    </source>
</reference>
<dbReference type="EMBL" id="JTHE03000100">
    <property type="protein sequence ID" value="MCM1984514.1"/>
    <property type="molecule type" value="Genomic_DNA"/>
</dbReference>
<dbReference type="Proteomes" id="UP000031561">
    <property type="component" value="Unassembled WGS sequence"/>
</dbReference>
<organism evidence="1 2">
    <name type="scientific">Lyngbya confervoides BDU141951</name>
    <dbReference type="NCBI Taxonomy" id="1574623"/>
    <lineage>
        <taxon>Bacteria</taxon>
        <taxon>Bacillati</taxon>
        <taxon>Cyanobacteriota</taxon>
        <taxon>Cyanophyceae</taxon>
        <taxon>Oscillatoriophycideae</taxon>
        <taxon>Oscillatoriales</taxon>
        <taxon>Microcoleaceae</taxon>
        <taxon>Lyngbya</taxon>
    </lineage>
</organism>
<protein>
    <recommendedName>
        <fullName evidence="3">Transposase</fullName>
    </recommendedName>
</protein>
<gene>
    <name evidence="1" type="ORF">QQ91_0016955</name>
</gene>
<comment type="caution">
    <text evidence="1">The sequence shown here is derived from an EMBL/GenBank/DDBJ whole genome shotgun (WGS) entry which is preliminary data.</text>
</comment>
<accession>A0ABD4T7T6</accession>
<keyword evidence="2" id="KW-1185">Reference proteome</keyword>
<evidence type="ECO:0000313" key="2">
    <source>
        <dbReference type="Proteomes" id="UP000031561"/>
    </source>
</evidence>
<name>A0ABD4T7T6_9CYAN</name>